<dbReference type="SMART" id="SM01075">
    <property type="entry name" value="CDT1"/>
    <property type="match status" value="1"/>
</dbReference>
<name>A0A7J7MJ58_9MAGN</name>
<dbReference type="GO" id="GO:0071163">
    <property type="term" value="P:DNA replication preinitiation complex assembly"/>
    <property type="evidence" value="ECO:0007669"/>
    <property type="project" value="InterPro"/>
</dbReference>
<dbReference type="GO" id="GO:0030174">
    <property type="term" value="P:regulation of DNA-templated DNA replication initiation"/>
    <property type="evidence" value="ECO:0007669"/>
    <property type="project" value="InterPro"/>
</dbReference>
<dbReference type="Gene3D" id="1.10.10.1420">
    <property type="entry name" value="DNA replication factor Cdt1, C-terminal WH domain"/>
    <property type="match status" value="1"/>
</dbReference>
<evidence type="ECO:0000256" key="2">
    <source>
        <dbReference type="ARBA" id="ARBA00023306"/>
    </source>
</evidence>
<dbReference type="PANTHER" id="PTHR28637">
    <property type="entry name" value="DNA REPLICATION FACTOR CDT1"/>
    <property type="match status" value="1"/>
</dbReference>
<gene>
    <name evidence="5" type="ORF">GIB67_032426</name>
</gene>
<dbReference type="OrthoDB" id="341730at2759"/>
<feature type="region of interest" description="Disordered" evidence="3">
    <location>
        <begin position="1"/>
        <end position="103"/>
    </location>
</feature>
<comment type="caution">
    <text evidence="5">The sequence shown here is derived from an EMBL/GenBank/DDBJ whole genome shotgun (WGS) entry which is preliminary data.</text>
</comment>
<evidence type="ECO:0000313" key="6">
    <source>
        <dbReference type="Proteomes" id="UP000541444"/>
    </source>
</evidence>
<evidence type="ECO:0000313" key="5">
    <source>
        <dbReference type="EMBL" id="KAF6154814.1"/>
    </source>
</evidence>
<feature type="compositionally biased region" description="Polar residues" evidence="3">
    <location>
        <begin position="20"/>
        <end position="37"/>
    </location>
</feature>
<protein>
    <recommendedName>
        <fullName evidence="4">CDT1 Geminin-binding domain-containing protein</fullName>
    </recommendedName>
</protein>
<feature type="compositionally biased region" description="Polar residues" evidence="3">
    <location>
        <begin position="71"/>
        <end position="92"/>
    </location>
</feature>
<evidence type="ECO:0000256" key="3">
    <source>
        <dbReference type="SAM" id="MobiDB-lite"/>
    </source>
</evidence>
<feature type="domain" description="CDT1 Geminin-binding" evidence="4">
    <location>
        <begin position="107"/>
        <end position="237"/>
    </location>
</feature>
<dbReference type="GO" id="GO:0000076">
    <property type="term" value="P:DNA replication checkpoint signaling"/>
    <property type="evidence" value="ECO:0007669"/>
    <property type="project" value="TreeGrafter"/>
</dbReference>
<dbReference type="AlphaFoldDB" id="A0A7J7MJ58"/>
<dbReference type="Pfam" id="PF08839">
    <property type="entry name" value="CDT1"/>
    <property type="match status" value="1"/>
</dbReference>
<evidence type="ECO:0000259" key="4">
    <source>
        <dbReference type="SMART" id="SM01075"/>
    </source>
</evidence>
<dbReference type="Proteomes" id="UP000541444">
    <property type="component" value="Unassembled WGS sequence"/>
</dbReference>
<reference evidence="5 6" key="1">
    <citation type="journal article" date="2020" name="IScience">
        <title>Genome Sequencing of the Endangered Kingdonia uniflora (Circaeasteraceae, Ranunculales) Reveals Potential Mechanisms of Evolutionary Specialization.</title>
        <authorList>
            <person name="Sun Y."/>
            <person name="Deng T."/>
            <person name="Zhang A."/>
            <person name="Moore M.J."/>
            <person name="Landis J.B."/>
            <person name="Lin N."/>
            <person name="Zhang H."/>
            <person name="Zhang X."/>
            <person name="Huang J."/>
            <person name="Zhang X."/>
            <person name="Sun H."/>
            <person name="Wang H."/>
        </authorList>
    </citation>
    <scope>NUCLEOTIDE SEQUENCE [LARGE SCALE GENOMIC DNA]</scope>
    <source>
        <strain evidence="5">TB1705</strain>
        <tissue evidence="5">Leaf</tissue>
    </source>
</reference>
<accession>A0A7J7MJ58</accession>
<dbReference type="GO" id="GO:0070182">
    <property type="term" value="F:DNA polymerase binding"/>
    <property type="evidence" value="ECO:0007669"/>
    <property type="project" value="TreeGrafter"/>
</dbReference>
<proteinExistence type="inferred from homology"/>
<dbReference type="InterPro" id="IPR014939">
    <property type="entry name" value="CDT1_Gemini-bd-like"/>
</dbReference>
<dbReference type="Pfam" id="PF16679">
    <property type="entry name" value="CDT1_C"/>
    <property type="match status" value="1"/>
</dbReference>
<dbReference type="SUPFAM" id="SSF46785">
    <property type="entry name" value="Winged helix' DNA-binding domain"/>
    <property type="match status" value="1"/>
</dbReference>
<evidence type="ECO:0000256" key="1">
    <source>
        <dbReference type="ARBA" id="ARBA00008356"/>
    </source>
</evidence>
<dbReference type="EMBL" id="JACGCM010001456">
    <property type="protein sequence ID" value="KAF6154814.1"/>
    <property type="molecule type" value="Genomic_DNA"/>
</dbReference>
<dbReference type="GO" id="GO:0000278">
    <property type="term" value="P:mitotic cell cycle"/>
    <property type="evidence" value="ECO:0007669"/>
    <property type="project" value="TreeGrafter"/>
</dbReference>
<sequence>MEPSSSPSPFRTFKSKKIIPSTSKLASPVETPSSDPNTPEKPMQLRTRPRRLAFSVNEVKKCALGLRKSNPEGSSSTPSDPTMKTKSGSSIDSMGKSPKKKGPSIVLPEKYELLGEFFHCMDHLIRLRRMKGKLSQFSSISRGIEMLTERRITYNHIAQMKYIFPEVIVLEKVLSYDEPTFCMMPDLQISLEPDALDNDNGKRKGGIGLSKVFRIRLANFAKAHPEGDEIPEEALPEPFNRTRQTVVPNMSLNRTSTLPNTSLCSLGAQPLKHLAPASHLRQSFQSRFLKRTSMLESQKTQLLSTPPKPPTSTVEEPCLVEKTLTPIKLSSRLPIIRLSPLSPLVSCDKDMSVNESDCSTLENNCTKQTPAKDVSTPMRMMIITPDLKTPKRSHIDDDFVVSSEKLVKRPVRSLLFNTPVKMKPIIAANIKLLPETLVQSIMEGERKAIEDQEIGISQAKRRKKVVACLPKLFNMIQAIFQSINRCVATKKELMYKIIAGHTDIMDRSEVEEQLMLLLELVPDWIWEKVASSGDTLVCINKKTSPHSIHKRLAEAM</sequence>
<keyword evidence="6" id="KW-1185">Reference proteome</keyword>
<dbReference type="InterPro" id="IPR036390">
    <property type="entry name" value="WH_DNA-bd_sf"/>
</dbReference>
<dbReference type="InterPro" id="IPR045173">
    <property type="entry name" value="Cdt1"/>
</dbReference>
<dbReference type="InterPro" id="IPR032054">
    <property type="entry name" value="Cdt1_C"/>
</dbReference>
<comment type="similarity">
    <text evidence="1">Belongs to the Cdt1 family.</text>
</comment>
<organism evidence="5 6">
    <name type="scientific">Kingdonia uniflora</name>
    <dbReference type="NCBI Taxonomy" id="39325"/>
    <lineage>
        <taxon>Eukaryota</taxon>
        <taxon>Viridiplantae</taxon>
        <taxon>Streptophyta</taxon>
        <taxon>Embryophyta</taxon>
        <taxon>Tracheophyta</taxon>
        <taxon>Spermatophyta</taxon>
        <taxon>Magnoliopsida</taxon>
        <taxon>Ranunculales</taxon>
        <taxon>Circaeasteraceae</taxon>
        <taxon>Kingdonia</taxon>
    </lineage>
</organism>
<dbReference type="PANTHER" id="PTHR28637:SF1">
    <property type="entry name" value="DNA REPLICATION FACTOR CDT1"/>
    <property type="match status" value="1"/>
</dbReference>
<dbReference type="GO" id="GO:0005634">
    <property type="term" value="C:nucleus"/>
    <property type="evidence" value="ECO:0007669"/>
    <property type="project" value="TreeGrafter"/>
</dbReference>
<dbReference type="CDD" id="cd08674">
    <property type="entry name" value="Cdt1_m"/>
    <property type="match status" value="1"/>
</dbReference>
<dbReference type="GO" id="GO:0003677">
    <property type="term" value="F:DNA binding"/>
    <property type="evidence" value="ECO:0007669"/>
    <property type="project" value="InterPro"/>
</dbReference>
<keyword evidence="2" id="KW-0131">Cell cycle</keyword>
<dbReference type="InterPro" id="IPR038090">
    <property type="entry name" value="Cdt1_C_WH_dom_sf"/>
</dbReference>